<keyword evidence="9" id="KW-1185">Reference proteome</keyword>
<feature type="chain" id="PRO_5017265491" description="Ig-like domain-containing protein" evidence="6">
    <location>
        <begin position="22"/>
        <end position="148"/>
    </location>
</feature>
<evidence type="ECO:0000256" key="1">
    <source>
        <dbReference type="ARBA" id="ARBA00022729"/>
    </source>
</evidence>
<evidence type="ECO:0000256" key="2">
    <source>
        <dbReference type="ARBA" id="ARBA00023130"/>
    </source>
</evidence>
<keyword evidence="5" id="KW-1279">T cell receptor</keyword>
<dbReference type="InterPro" id="IPR007110">
    <property type="entry name" value="Ig-like_dom"/>
</dbReference>
<dbReference type="GO" id="GO:0002250">
    <property type="term" value="P:adaptive immune response"/>
    <property type="evidence" value="ECO:0007669"/>
    <property type="project" value="UniProtKB-KW"/>
</dbReference>
<keyword evidence="5" id="KW-0391">Immunity</keyword>
<dbReference type="Ensembl" id="ENSPLAT00000013162.1">
    <property type="protein sequence ID" value="ENSPLAP00000002367.1"/>
    <property type="gene ID" value="ENSPLAG00000003610.1"/>
</dbReference>
<dbReference type="SUPFAM" id="SSF48726">
    <property type="entry name" value="Immunoglobulin"/>
    <property type="match status" value="1"/>
</dbReference>
<evidence type="ECO:0000313" key="8">
    <source>
        <dbReference type="Ensembl" id="ENSPLAP00000002367.1"/>
    </source>
</evidence>
<feature type="domain" description="Ig-like" evidence="7">
    <location>
        <begin position="5"/>
        <end position="132"/>
    </location>
</feature>
<dbReference type="STRING" id="48699.ENSPLAP00000002367"/>
<dbReference type="SMART" id="SM00406">
    <property type="entry name" value="IGv"/>
    <property type="match status" value="1"/>
</dbReference>
<proteinExistence type="predicted"/>
<sequence>ALRTPDMLLSLVLLLSLECKGDSVTQTEREVVAAAGETRILGCTFETSVYSNVYLFWYKQEGNSSPKYMLKRFSSTRDNAADFSKDRFDAELNTDKKSVNLTIQDLRPSDSAVYYCALQPTVTGNTRTLDVKPVFIRMFTYSGISKNR</sequence>
<dbReference type="PROSITE" id="PS50835">
    <property type="entry name" value="IG_LIKE"/>
    <property type="match status" value="1"/>
</dbReference>
<dbReference type="PANTHER" id="PTHR19367">
    <property type="entry name" value="T-CELL RECEPTOR ALPHA CHAIN V REGION"/>
    <property type="match status" value="1"/>
</dbReference>
<evidence type="ECO:0000313" key="9">
    <source>
        <dbReference type="Proteomes" id="UP000261500"/>
    </source>
</evidence>
<accession>A0A3B3TP04</accession>
<name>A0A3B3TP04_9TELE</name>
<protein>
    <recommendedName>
        <fullName evidence="7">Ig-like domain-containing protein</fullName>
    </recommendedName>
</protein>
<dbReference type="GO" id="GO:0042101">
    <property type="term" value="C:T cell receptor complex"/>
    <property type="evidence" value="ECO:0007669"/>
    <property type="project" value="UniProtKB-KW"/>
</dbReference>
<keyword evidence="3" id="KW-0675">Receptor</keyword>
<keyword evidence="2" id="KW-1064">Adaptive immunity</keyword>
<evidence type="ECO:0000256" key="6">
    <source>
        <dbReference type="SAM" id="SignalP"/>
    </source>
</evidence>
<dbReference type="Proteomes" id="UP000261500">
    <property type="component" value="Unplaced"/>
</dbReference>
<dbReference type="InterPro" id="IPR036179">
    <property type="entry name" value="Ig-like_dom_sf"/>
</dbReference>
<dbReference type="InterPro" id="IPR003599">
    <property type="entry name" value="Ig_sub"/>
</dbReference>
<keyword evidence="4" id="KW-0393">Immunoglobulin domain</keyword>
<dbReference type="SMART" id="SM00409">
    <property type="entry name" value="IG"/>
    <property type="match status" value="1"/>
</dbReference>
<dbReference type="PANTHER" id="PTHR19367:SF18">
    <property type="entry name" value="T CELL RECEPTOR ALPHA VARIABLE 16"/>
    <property type="match status" value="1"/>
</dbReference>
<evidence type="ECO:0000256" key="3">
    <source>
        <dbReference type="ARBA" id="ARBA00023170"/>
    </source>
</evidence>
<dbReference type="Gene3D" id="2.60.40.10">
    <property type="entry name" value="Immunoglobulins"/>
    <property type="match status" value="1"/>
</dbReference>
<evidence type="ECO:0000256" key="4">
    <source>
        <dbReference type="ARBA" id="ARBA00023319"/>
    </source>
</evidence>
<keyword evidence="1 6" id="KW-0732">Signal</keyword>
<dbReference type="Pfam" id="PF07686">
    <property type="entry name" value="V-set"/>
    <property type="match status" value="1"/>
</dbReference>
<dbReference type="InterPro" id="IPR013783">
    <property type="entry name" value="Ig-like_fold"/>
</dbReference>
<evidence type="ECO:0000259" key="7">
    <source>
        <dbReference type="PROSITE" id="PS50835"/>
    </source>
</evidence>
<reference evidence="8" key="1">
    <citation type="submission" date="2025-08" db="UniProtKB">
        <authorList>
            <consortium name="Ensembl"/>
        </authorList>
    </citation>
    <scope>IDENTIFICATION</scope>
</reference>
<dbReference type="InterPro" id="IPR013106">
    <property type="entry name" value="Ig_V-set"/>
</dbReference>
<dbReference type="InterPro" id="IPR051287">
    <property type="entry name" value="TCR_variable_region"/>
</dbReference>
<evidence type="ECO:0000256" key="5">
    <source>
        <dbReference type="ARBA" id="ARBA00043266"/>
    </source>
</evidence>
<dbReference type="GeneTree" id="ENSGT01030000234557"/>
<reference evidence="8" key="2">
    <citation type="submission" date="2025-09" db="UniProtKB">
        <authorList>
            <consortium name="Ensembl"/>
        </authorList>
    </citation>
    <scope>IDENTIFICATION</scope>
</reference>
<organism evidence="8 9">
    <name type="scientific">Poecilia latipinna</name>
    <name type="common">sailfin molly</name>
    <dbReference type="NCBI Taxonomy" id="48699"/>
    <lineage>
        <taxon>Eukaryota</taxon>
        <taxon>Metazoa</taxon>
        <taxon>Chordata</taxon>
        <taxon>Craniata</taxon>
        <taxon>Vertebrata</taxon>
        <taxon>Euteleostomi</taxon>
        <taxon>Actinopterygii</taxon>
        <taxon>Neopterygii</taxon>
        <taxon>Teleostei</taxon>
        <taxon>Neoteleostei</taxon>
        <taxon>Acanthomorphata</taxon>
        <taxon>Ovalentaria</taxon>
        <taxon>Atherinomorphae</taxon>
        <taxon>Cyprinodontiformes</taxon>
        <taxon>Poeciliidae</taxon>
        <taxon>Poeciliinae</taxon>
        <taxon>Poecilia</taxon>
    </lineage>
</organism>
<feature type="signal peptide" evidence="6">
    <location>
        <begin position="1"/>
        <end position="21"/>
    </location>
</feature>
<dbReference type="AlphaFoldDB" id="A0A3B3TP04"/>